<dbReference type="Proteomes" id="UP001501310">
    <property type="component" value="Unassembled WGS sequence"/>
</dbReference>
<keyword evidence="1" id="KW-0812">Transmembrane</keyword>
<organism evidence="2 3">
    <name type="scientific">Sphingomonas humi</name>
    <dbReference type="NCBI Taxonomy" id="335630"/>
    <lineage>
        <taxon>Bacteria</taxon>
        <taxon>Pseudomonadati</taxon>
        <taxon>Pseudomonadota</taxon>
        <taxon>Alphaproteobacteria</taxon>
        <taxon>Sphingomonadales</taxon>
        <taxon>Sphingomonadaceae</taxon>
        <taxon>Sphingomonas</taxon>
    </lineage>
</organism>
<gene>
    <name evidence="2" type="ORF">GCM10022211_18900</name>
</gene>
<dbReference type="EMBL" id="BAAAZD010000002">
    <property type="protein sequence ID" value="GAA4006395.1"/>
    <property type="molecule type" value="Genomic_DNA"/>
</dbReference>
<comment type="caution">
    <text evidence="2">The sequence shown here is derived from an EMBL/GenBank/DDBJ whole genome shotgun (WGS) entry which is preliminary data.</text>
</comment>
<evidence type="ECO:0000256" key="1">
    <source>
        <dbReference type="SAM" id="Phobius"/>
    </source>
</evidence>
<dbReference type="RefSeq" id="WP_344710019.1">
    <property type="nucleotide sequence ID" value="NZ_BAAAZD010000002.1"/>
</dbReference>
<reference evidence="3" key="1">
    <citation type="journal article" date="2019" name="Int. J. Syst. Evol. Microbiol.">
        <title>The Global Catalogue of Microorganisms (GCM) 10K type strain sequencing project: providing services to taxonomists for standard genome sequencing and annotation.</title>
        <authorList>
            <consortium name="The Broad Institute Genomics Platform"/>
            <consortium name="The Broad Institute Genome Sequencing Center for Infectious Disease"/>
            <person name="Wu L."/>
            <person name="Ma J."/>
        </authorList>
    </citation>
    <scope>NUCLEOTIDE SEQUENCE [LARGE SCALE GENOMIC DNA]</scope>
    <source>
        <strain evidence="3">JCM 16603</strain>
    </source>
</reference>
<feature type="transmembrane region" description="Helical" evidence="1">
    <location>
        <begin position="12"/>
        <end position="32"/>
    </location>
</feature>
<feature type="transmembrane region" description="Helical" evidence="1">
    <location>
        <begin position="66"/>
        <end position="94"/>
    </location>
</feature>
<keyword evidence="1" id="KW-1133">Transmembrane helix</keyword>
<proteinExistence type="predicted"/>
<evidence type="ECO:0000313" key="3">
    <source>
        <dbReference type="Proteomes" id="UP001501310"/>
    </source>
</evidence>
<accession>A0ABP7S4H4</accession>
<evidence type="ECO:0000313" key="2">
    <source>
        <dbReference type="EMBL" id="GAA4006395.1"/>
    </source>
</evidence>
<keyword evidence="3" id="KW-1185">Reference proteome</keyword>
<keyword evidence="1" id="KW-0472">Membrane</keyword>
<name>A0ABP7S4H4_9SPHN</name>
<sequence>MKLGRALTFPLALLPIGGLLVSGFLGLMLWQFKTEPQTYATFNCGANATGDCLGWSIVTTGVFYPFYLIAFGVAFSLAVLVVVAPIAFAISLWLRLSSPDAETASKPRLTIVRFFKILYDDGPGPNA</sequence>
<protein>
    <submittedName>
        <fullName evidence="2">Uncharacterized protein</fullName>
    </submittedName>
</protein>